<dbReference type="InterPro" id="IPR029058">
    <property type="entry name" value="AB_hydrolase_fold"/>
</dbReference>
<gene>
    <name evidence="4" type="ORF">CPB84DRAFT_1747520</name>
</gene>
<dbReference type="Proteomes" id="UP000724874">
    <property type="component" value="Unassembled WGS sequence"/>
</dbReference>
<evidence type="ECO:0000256" key="1">
    <source>
        <dbReference type="ARBA" id="ARBA00010088"/>
    </source>
</evidence>
<comment type="similarity">
    <text evidence="1">Belongs to the peptidase S33 family.</text>
</comment>
<comment type="caution">
    <text evidence="4">The sequence shown here is derived from an EMBL/GenBank/DDBJ whole genome shotgun (WGS) entry which is preliminary data.</text>
</comment>
<organism evidence="4 5">
    <name type="scientific">Gymnopilus junonius</name>
    <name type="common">Spectacular rustgill mushroom</name>
    <name type="synonym">Gymnopilus spectabilis subsp. junonius</name>
    <dbReference type="NCBI Taxonomy" id="109634"/>
    <lineage>
        <taxon>Eukaryota</taxon>
        <taxon>Fungi</taxon>
        <taxon>Dikarya</taxon>
        <taxon>Basidiomycota</taxon>
        <taxon>Agaricomycotina</taxon>
        <taxon>Agaricomycetes</taxon>
        <taxon>Agaricomycetidae</taxon>
        <taxon>Agaricales</taxon>
        <taxon>Agaricineae</taxon>
        <taxon>Hymenogastraceae</taxon>
        <taxon>Gymnopilus</taxon>
    </lineage>
</organism>
<dbReference type="GO" id="GO:0016787">
    <property type="term" value="F:hydrolase activity"/>
    <property type="evidence" value="ECO:0007669"/>
    <property type="project" value="UniProtKB-KW"/>
</dbReference>
<feature type="domain" description="AB hydrolase-1" evidence="3">
    <location>
        <begin position="97"/>
        <end position="211"/>
    </location>
</feature>
<evidence type="ECO:0000256" key="2">
    <source>
        <dbReference type="ARBA" id="ARBA00022801"/>
    </source>
</evidence>
<dbReference type="Gene3D" id="3.40.50.1820">
    <property type="entry name" value="alpha/beta hydrolase"/>
    <property type="match status" value="1"/>
</dbReference>
<dbReference type="OrthoDB" id="1898734at2759"/>
<dbReference type="Pfam" id="PF00561">
    <property type="entry name" value="Abhydrolase_1"/>
    <property type="match status" value="1"/>
</dbReference>
<dbReference type="PANTHER" id="PTHR43248">
    <property type="entry name" value="2-SUCCINYL-6-HYDROXY-2,4-CYCLOHEXADIENE-1-CARBOXYLATE SYNTHASE"/>
    <property type="match status" value="1"/>
</dbReference>
<keyword evidence="2" id="KW-0378">Hydrolase</keyword>
<dbReference type="InterPro" id="IPR000073">
    <property type="entry name" value="AB_hydrolase_1"/>
</dbReference>
<protein>
    <submittedName>
        <fullName evidence="4">Alpha/beta-hydrolase</fullName>
    </submittedName>
</protein>
<evidence type="ECO:0000313" key="5">
    <source>
        <dbReference type="Proteomes" id="UP000724874"/>
    </source>
</evidence>
<proteinExistence type="inferred from homology"/>
<accession>A0A9P5TN83</accession>
<dbReference type="PANTHER" id="PTHR43248:SF2">
    <property type="entry name" value="PROLYL AMINOPEPTIDASE"/>
    <property type="match status" value="1"/>
</dbReference>
<evidence type="ECO:0000259" key="3">
    <source>
        <dbReference type="Pfam" id="PF00561"/>
    </source>
</evidence>
<dbReference type="InterPro" id="IPR051601">
    <property type="entry name" value="Serine_prot/Carboxylest_S33"/>
</dbReference>
<dbReference type="EMBL" id="JADNYJ010000048">
    <property type="protein sequence ID" value="KAF8900263.1"/>
    <property type="molecule type" value="Genomic_DNA"/>
</dbReference>
<dbReference type="SUPFAM" id="SSF53474">
    <property type="entry name" value="alpha/beta-Hydrolases"/>
    <property type="match status" value="1"/>
</dbReference>
<reference evidence="4" key="1">
    <citation type="submission" date="2020-11" db="EMBL/GenBank/DDBJ databases">
        <authorList>
            <consortium name="DOE Joint Genome Institute"/>
            <person name="Ahrendt S."/>
            <person name="Riley R."/>
            <person name="Andreopoulos W."/>
            <person name="LaButti K."/>
            <person name="Pangilinan J."/>
            <person name="Ruiz-duenas F.J."/>
            <person name="Barrasa J.M."/>
            <person name="Sanchez-Garcia M."/>
            <person name="Camarero S."/>
            <person name="Miyauchi S."/>
            <person name="Serrano A."/>
            <person name="Linde D."/>
            <person name="Babiker R."/>
            <person name="Drula E."/>
            <person name="Ayuso-Fernandez I."/>
            <person name="Pacheco R."/>
            <person name="Padilla G."/>
            <person name="Ferreira P."/>
            <person name="Barriuso J."/>
            <person name="Kellner H."/>
            <person name="Castanera R."/>
            <person name="Alfaro M."/>
            <person name="Ramirez L."/>
            <person name="Pisabarro A.G."/>
            <person name="Kuo A."/>
            <person name="Tritt A."/>
            <person name="Lipzen A."/>
            <person name="He G."/>
            <person name="Yan M."/>
            <person name="Ng V."/>
            <person name="Cullen D."/>
            <person name="Martin F."/>
            <person name="Rosso M.-N."/>
            <person name="Henrissat B."/>
            <person name="Hibbett D."/>
            <person name="Martinez A.T."/>
            <person name="Grigoriev I.V."/>
        </authorList>
    </citation>
    <scope>NUCLEOTIDE SEQUENCE</scope>
    <source>
        <strain evidence="4">AH 44721</strain>
    </source>
</reference>
<dbReference type="AlphaFoldDB" id="A0A9P5TN83"/>
<keyword evidence="5" id="KW-1185">Reference proteome</keyword>
<name>A0A9P5TN83_GYMJU</name>
<sequence>MAQLETYMLSGSIKVVERFFDLPLNYYEPLGSTIRVFVRHLIPTDMAKTPDDEAKLPYILFLQGASDTSVVTFGYQLLERGPGVEVDLQSHFNIAAATLWMDSRGTGLSTPFTADLVGGKSDQEIFEYLKNFRADSIVRDCERIREAILGHFEDPEKRKWTILGQSFGGFVALTYLSFYPEGLKEVFLTAGLAPLVDHPDPVYHTLEAKVYERNVLYYQKYPGDVKRVRDILRHLDSNQVVLPNGGYLSPTRFLQLGLEFGMHGGIDRVHQLVFRAANDLQLFGKLSYGFLQNLQALQRLDSNPFYAILHEVIYCQGRAANWAGRRVLAQYKEHQWSLMKKEAESKAVYFVGELIFPENLDDCANLRPLKEAAHLLGPRPTLSYVDDMYVEFGRAQATAASVANVRQFISNRYLHNGIRKGPASIIKELLVISKREYD</sequence>
<evidence type="ECO:0000313" key="4">
    <source>
        <dbReference type="EMBL" id="KAF8900263.1"/>
    </source>
</evidence>